<dbReference type="EMBL" id="JACAZI010000009">
    <property type="protein sequence ID" value="KAF7352370.1"/>
    <property type="molecule type" value="Genomic_DNA"/>
</dbReference>
<protein>
    <submittedName>
        <fullName evidence="1">F-box domain-containing protein</fullName>
    </submittedName>
</protein>
<keyword evidence="2" id="KW-1185">Reference proteome</keyword>
<name>A0A8H6Y660_9AGAR</name>
<organism evidence="1 2">
    <name type="scientific">Mycena venus</name>
    <dbReference type="NCBI Taxonomy" id="2733690"/>
    <lineage>
        <taxon>Eukaryota</taxon>
        <taxon>Fungi</taxon>
        <taxon>Dikarya</taxon>
        <taxon>Basidiomycota</taxon>
        <taxon>Agaricomycotina</taxon>
        <taxon>Agaricomycetes</taxon>
        <taxon>Agaricomycetidae</taxon>
        <taxon>Agaricales</taxon>
        <taxon>Marasmiineae</taxon>
        <taxon>Mycenaceae</taxon>
        <taxon>Mycena</taxon>
    </lineage>
</organism>
<evidence type="ECO:0000313" key="1">
    <source>
        <dbReference type="EMBL" id="KAF7352370.1"/>
    </source>
</evidence>
<reference evidence="1" key="1">
    <citation type="submission" date="2020-05" db="EMBL/GenBank/DDBJ databases">
        <title>Mycena genomes resolve the evolution of fungal bioluminescence.</title>
        <authorList>
            <person name="Tsai I.J."/>
        </authorList>
    </citation>
    <scope>NUCLEOTIDE SEQUENCE</scope>
    <source>
        <strain evidence="1">CCC161011</strain>
    </source>
</reference>
<accession>A0A8H6Y660</accession>
<gene>
    <name evidence="1" type="ORF">MVEN_01200900</name>
</gene>
<proteinExistence type="predicted"/>
<evidence type="ECO:0000313" key="2">
    <source>
        <dbReference type="Proteomes" id="UP000620124"/>
    </source>
</evidence>
<sequence length="453" mass="50349">MSAADLRRRLIELDVAILEQKLVLETLQRDKIAVQSDLEAISIFPVLTLPAEITTEIFTHCLPSMEELRGDRDPFIRGTLAPTALVGVCCAWRDIAFATPVLWTTLAVRFDIIDPHVLEQPGEIRSLNRLLGRLRNVIERYADRMEYLELSCSQSDVAELGLDSVAFPLLQRAAIGGAIDAESTGHIDVFFNAPELRTVQLLDGVRPSHYGFPSLQLTKFEGEINTLDLFRVASNLVEVKCAVGDLRDHDMICHAHLQSVTIQGPANNLLDSLILPALHSLHISASTEILDLESLSLLFHRSEPPVRTLSVNVYGQMYCYEWDECVSRIGGTLEELEITGPSTSFLHDLLHLGSIGDQYGPLPHLRALSLVDSPNVNYKDLVDFLRHRSTSPDLTKLQSFRFNCPAGSFRSGEVCVHDDRDEYVIGHLAAFSIDGMDICIGSGTKNYVNHIRA</sequence>
<comment type="caution">
    <text evidence="1">The sequence shown here is derived from an EMBL/GenBank/DDBJ whole genome shotgun (WGS) entry which is preliminary data.</text>
</comment>
<dbReference type="AlphaFoldDB" id="A0A8H6Y660"/>
<dbReference type="OrthoDB" id="3023928at2759"/>
<dbReference type="Proteomes" id="UP000620124">
    <property type="component" value="Unassembled WGS sequence"/>
</dbReference>